<dbReference type="EMBL" id="GBEZ01005682">
    <property type="protein sequence ID" value="JAC79654.1"/>
    <property type="molecule type" value="Transcribed_RNA"/>
</dbReference>
<reference evidence="3" key="1">
    <citation type="submission" date="2014-05" db="EMBL/GenBank/DDBJ databases">
        <title>The transcriptome of the halophilic microalga Tetraselmis sp. GSL018 isolated from the Great Salt Lake, Utah.</title>
        <authorList>
            <person name="Jinkerson R.E."/>
            <person name="D'Adamo S."/>
            <person name="Posewitz M.C."/>
        </authorList>
    </citation>
    <scope>NUCLEOTIDE SEQUENCE</scope>
    <source>
        <strain evidence="3">GSL018</strain>
    </source>
</reference>
<feature type="non-terminal residue" evidence="3">
    <location>
        <position position="397"/>
    </location>
</feature>
<feature type="domain" description="Apple" evidence="2">
    <location>
        <begin position="108"/>
        <end position="196"/>
    </location>
</feature>
<dbReference type="InterPro" id="IPR003609">
    <property type="entry name" value="Pan_app"/>
</dbReference>
<gene>
    <name evidence="3" type="ORF">TSPGSL018_12170</name>
</gene>
<dbReference type="Pfam" id="PF00024">
    <property type="entry name" value="PAN_1"/>
    <property type="match status" value="1"/>
</dbReference>
<evidence type="ECO:0000256" key="1">
    <source>
        <dbReference type="SAM" id="MobiDB-lite"/>
    </source>
</evidence>
<feature type="region of interest" description="Disordered" evidence="1">
    <location>
        <begin position="252"/>
        <end position="277"/>
    </location>
</feature>
<dbReference type="Gene3D" id="3.50.4.10">
    <property type="entry name" value="Hepatocyte Growth Factor"/>
    <property type="match status" value="1"/>
</dbReference>
<evidence type="ECO:0000313" key="3">
    <source>
        <dbReference type="EMBL" id="JAC79654.1"/>
    </source>
</evidence>
<name>A0A061S9I3_9CHLO</name>
<proteinExistence type="predicted"/>
<dbReference type="PROSITE" id="PS50948">
    <property type="entry name" value="PAN"/>
    <property type="match status" value="1"/>
</dbReference>
<feature type="non-terminal residue" evidence="3">
    <location>
        <position position="1"/>
    </location>
</feature>
<dbReference type="AlphaFoldDB" id="A0A061S9I3"/>
<organism evidence="3">
    <name type="scientific">Tetraselmis sp. GSL018</name>
    <dbReference type="NCBI Taxonomy" id="582737"/>
    <lineage>
        <taxon>Eukaryota</taxon>
        <taxon>Viridiplantae</taxon>
        <taxon>Chlorophyta</taxon>
        <taxon>core chlorophytes</taxon>
        <taxon>Chlorodendrophyceae</taxon>
        <taxon>Chlorodendrales</taxon>
        <taxon>Chlorodendraceae</taxon>
        <taxon>Tetraselmis</taxon>
    </lineage>
</organism>
<sequence>FSAPWRAPRKGTVPFHGKPSALAADSARCCRLAEASIVSHKMYLMGRLYANQDANFRSLILFITFLYLHCSAEEDIIRSRKETFRKQNIIQRRGLLSENDNQNSREECQASEAVVFKHRPNFSCKDENAWIFRDVTKERCEAQCSCRRSCVGYTYNEDRGDCYLKESCDLGQWDVSELSGFKARQDLYSEFENLLCTDETLKSLEGSSRDECRSECTEDPRCGAFSLRPSGLCVLKRSCGSAAWTPDDYSEIKAVPPSAMPSEPETPRPSSDGPAGRAELGAAGCAGSTAYGLLGCSCEGAAGGEDAALAACGAVSGACGTAEPPAASKPPAGGPAKPCDGAARDACRWVAHAAAHGMPGCLAALANGTSACAAGEARSLFERRVDEECRPLCPECR</sequence>
<evidence type="ECO:0000259" key="2">
    <source>
        <dbReference type="PROSITE" id="PS50948"/>
    </source>
</evidence>
<accession>A0A061S9I3</accession>
<protein>
    <recommendedName>
        <fullName evidence="2">Apple domain-containing protein</fullName>
    </recommendedName>
</protein>